<dbReference type="GO" id="GO:0003677">
    <property type="term" value="F:DNA binding"/>
    <property type="evidence" value="ECO:0007669"/>
    <property type="project" value="UniProtKB-KW"/>
</dbReference>
<keyword evidence="11" id="KW-1185">Reference proteome</keyword>
<evidence type="ECO:0000259" key="9">
    <source>
        <dbReference type="PROSITE" id="PS50891"/>
    </source>
</evidence>
<evidence type="ECO:0000256" key="7">
    <source>
        <dbReference type="ARBA" id="ARBA00023242"/>
    </source>
</evidence>
<keyword evidence="4" id="KW-0805">Transcription regulation</keyword>
<keyword evidence="3" id="KW-0677">Repeat</keyword>
<keyword evidence="6" id="KW-0804">Transcription</keyword>
<evidence type="ECO:0000256" key="3">
    <source>
        <dbReference type="ARBA" id="ARBA00022737"/>
    </source>
</evidence>
<dbReference type="Gene3D" id="1.10.10.60">
    <property type="entry name" value="Homeodomain-like"/>
    <property type="match status" value="1"/>
</dbReference>
<evidence type="ECO:0000256" key="1">
    <source>
        <dbReference type="ARBA" id="ARBA00004123"/>
    </source>
</evidence>
<dbReference type="InterPro" id="IPR057670">
    <property type="entry name" value="SH3_retrovirus"/>
</dbReference>
<evidence type="ECO:0000313" key="11">
    <source>
        <dbReference type="Proteomes" id="UP000467840"/>
    </source>
</evidence>
<proteinExistence type="inferred from homology"/>
<dbReference type="GO" id="GO:0006355">
    <property type="term" value="P:regulation of DNA-templated transcription"/>
    <property type="evidence" value="ECO:0007669"/>
    <property type="project" value="UniProtKB-ARBA"/>
</dbReference>
<dbReference type="PANTHER" id="PTHR21654">
    <property type="entry name" value="FI21293P1"/>
    <property type="match status" value="1"/>
</dbReference>
<comment type="caution">
    <text evidence="10">The sequence shown here is derived from an EMBL/GenBank/DDBJ whole genome shotgun (WGS) entry which is preliminary data.</text>
</comment>
<comment type="subcellular location">
    <subcellularLocation>
        <location evidence="1">Nucleus</location>
    </subcellularLocation>
</comment>
<keyword evidence="5" id="KW-0238">DNA-binding</keyword>
<keyword evidence="7" id="KW-0539">Nucleus</keyword>
<feature type="domain" description="LOB" evidence="9">
    <location>
        <begin position="133"/>
        <end position="236"/>
    </location>
</feature>
<name>A0A6A6LY68_HEVBR</name>
<dbReference type="Pfam" id="PF13837">
    <property type="entry name" value="Myb_DNA-bind_4"/>
    <property type="match status" value="1"/>
</dbReference>
<protein>
    <recommendedName>
        <fullName evidence="12">Myb-like domain-containing protein</fullName>
    </recommendedName>
</protein>
<dbReference type="InterPro" id="IPR001005">
    <property type="entry name" value="SANT/Myb"/>
</dbReference>
<evidence type="ECO:0000256" key="2">
    <source>
        <dbReference type="ARBA" id="ARBA00005474"/>
    </source>
</evidence>
<evidence type="ECO:0000259" key="8">
    <source>
        <dbReference type="PROSITE" id="PS50090"/>
    </source>
</evidence>
<dbReference type="CDD" id="cd12203">
    <property type="entry name" value="GT1"/>
    <property type="match status" value="1"/>
</dbReference>
<dbReference type="SMART" id="SM00717">
    <property type="entry name" value="SANT"/>
    <property type="match status" value="1"/>
</dbReference>
<dbReference type="PROSITE" id="PS50891">
    <property type="entry name" value="LOB"/>
    <property type="match status" value="1"/>
</dbReference>
<organism evidence="10 11">
    <name type="scientific">Hevea brasiliensis</name>
    <name type="common">Para rubber tree</name>
    <name type="synonym">Siphonia brasiliensis</name>
    <dbReference type="NCBI Taxonomy" id="3981"/>
    <lineage>
        <taxon>Eukaryota</taxon>
        <taxon>Viridiplantae</taxon>
        <taxon>Streptophyta</taxon>
        <taxon>Embryophyta</taxon>
        <taxon>Tracheophyta</taxon>
        <taxon>Spermatophyta</taxon>
        <taxon>Magnoliopsida</taxon>
        <taxon>eudicotyledons</taxon>
        <taxon>Gunneridae</taxon>
        <taxon>Pentapetalae</taxon>
        <taxon>rosids</taxon>
        <taxon>fabids</taxon>
        <taxon>Malpighiales</taxon>
        <taxon>Euphorbiaceae</taxon>
        <taxon>Crotonoideae</taxon>
        <taxon>Micrandreae</taxon>
        <taxon>Hevea</taxon>
    </lineage>
</organism>
<evidence type="ECO:0000256" key="4">
    <source>
        <dbReference type="ARBA" id="ARBA00023015"/>
    </source>
</evidence>
<evidence type="ECO:0000256" key="6">
    <source>
        <dbReference type="ARBA" id="ARBA00023163"/>
    </source>
</evidence>
<gene>
    <name evidence="10" type="ORF">GH714_009074</name>
</gene>
<evidence type="ECO:0008006" key="12">
    <source>
        <dbReference type="Google" id="ProtNLM"/>
    </source>
</evidence>
<dbReference type="Proteomes" id="UP000467840">
    <property type="component" value="Chromosome 9"/>
</dbReference>
<comment type="similarity">
    <text evidence="2">Belongs to the LOB domain-containing protein family.</text>
</comment>
<dbReference type="PANTHER" id="PTHR21654:SF84">
    <property type="entry name" value="SI:DKEY-66I24.7"/>
    <property type="match status" value="1"/>
</dbReference>
<accession>A0A6A6LY68</accession>
<evidence type="ECO:0000313" key="10">
    <source>
        <dbReference type="EMBL" id="KAF2305944.1"/>
    </source>
</evidence>
<dbReference type="InterPro" id="IPR004883">
    <property type="entry name" value="LOB"/>
</dbReference>
<dbReference type="Pfam" id="PF25597">
    <property type="entry name" value="SH3_retrovirus"/>
    <property type="match status" value="1"/>
</dbReference>
<sequence length="355" mass="39659">MIICESLDVRHLCIFLRVFGCKAFVHIPKDERSKLNVKTQQCVFTGYGQDQFSYRFYDPVQKKLIKSHNAVFIEDQTIKDVDKVQKAILESDDNSTGLDLIPPTTMPREVRDDIQDIPADADDASINDEGNLGPCAACKIHGRQCTDKCYVASYLPPTDSHKFTVVDGMVGAANIFSFLQNNNSPSYVPLLLLLRDATTQDGELQADINRHKHTSTQQDPKILSAASNGDPFFYDDGDGITALKPLVRVSEGGNRWPRQETLALLQIRSDMDMAFRDATVRGPLWEEVSRKLAECGYNRSAKKCKEKFVNVYKYYKRIQEGRAVKPQTPVVTTVAMPVVNPLVLNVGASPISTIP</sequence>
<dbReference type="Pfam" id="PF03195">
    <property type="entry name" value="LOB"/>
    <property type="match status" value="1"/>
</dbReference>
<dbReference type="PROSITE" id="PS50090">
    <property type="entry name" value="MYB_LIKE"/>
    <property type="match status" value="1"/>
</dbReference>
<dbReference type="InterPro" id="IPR044822">
    <property type="entry name" value="Myb_DNA-bind_4"/>
</dbReference>
<dbReference type="EMBL" id="JAAGAX010000008">
    <property type="protein sequence ID" value="KAF2305944.1"/>
    <property type="molecule type" value="Genomic_DNA"/>
</dbReference>
<evidence type="ECO:0000256" key="5">
    <source>
        <dbReference type="ARBA" id="ARBA00023125"/>
    </source>
</evidence>
<dbReference type="AlphaFoldDB" id="A0A6A6LY68"/>
<reference evidence="10 11" key="1">
    <citation type="journal article" date="2020" name="Mol. Plant">
        <title>The Chromosome-Based Rubber Tree Genome Provides New Insights into Spurge Genome Evolution and Rubber Biosynthesis.</title>
        <authorList>
            <person name="Liu J."/>
            <person name="Shi C."/>
            <person name="Shi C.C."/>
            <person name="Li W."/>
            <person name="Zhang Q.J."/>
            <person name="Zhang Y."/>
            <person name="Li K."/>
            <person name="Lu H.F."/>
            <person name="Shi C."/>
            <person name="Zhu S.T."/>
            <person name="Xiao Z.Y."/>
            <person name="Nan H."/>
            <person name="Yue Y."/>
            <person name="Zhu X.G."/>
            <person name="Wu Y."/>
            <person name="Hong X.N."/>
            <person name="Fan G.Y."/>
            <person name="Tong Y."/>
            <person name="Zhang D."/>
            <person name="Mao C.L."/>
            <person name="Liu Y.L."/>
            <person name="Hao S.J."/>
            <person name="Liu W.Q."/>
            <person name="Lv M.Q."/>
            <person name="Zhang H.B."/>
            <person name="Liu Y."/>
            <person name="Hu-Tang G.R."/>
            <person name="Wang J.P."/>
            <person name="Wang J.H."/>
            <person name="Sun Y.H."/>
            <person name="Ni S.B."/>
            <person name="Chen W.B."/>
            <person name="Zhang X.C."/>
            <person name="Jiao Y.N."/>
            <person name="Eichler E.E."/>
            <person name="Li G.H."/>
            <person name="Liu X."/>
            <person name="Gao L.Z."/>
        </authorList>
    </citation>
    <scope>NUCLEOTIDE SEQUENCE [LARGE SCALE GENOMIC DNA]</scope>
    <source>
        <strain evidence="11">cv. GT1</strain>
        <tissue evidence="10">Leaf</tissue>
    </source>
</reference>
<dbReference type="FunFam" id="1.10.10.60:FF:000061">
    <property type="entry name" value="Trihelix transcription factor GT-2"/>
    <property type="match status" value="1"/>
</dbReference>
<dbReference type="GO" id="GO:0005634">
    <property type="term" value="C:nucleus"/>
    <property type="evidence" value="ECO:0007669"/>
    <property type="project" value="UniProtKB-SubCell"/>
</dbReference>
<feature type="domain" description="Myb-like" evidence="8">
    <location>
        <begin position="248"/>
        <end position="312"/>
    </location>
</feature>